<accession>Q8EVP1</accession>
<dbReference type="SUPFAM" id="SSF56784">
    <property type="entry name" value="HAD-like"/>
    <property type="match status" value="1"/>
</dbReference>
<dbReference type="InterPro" id="IPR006379">
    <property type="entry name" value="HAD-SF_hydro_IIB"/>
</dbReference>
<gene>
    <name evidence="3" type="ordered locus">MYPE5190</name>
</gene>
<dbReference type="KEGG" id="mpe:MYPE5190"/>
<evidence type="ECO:0000256" key="2">
    <source>
        <dbReference type="ARBA" id="ARBA00034778"/>
    </source>
</evidence>
<dbReference type="SFLD" id="SFLDS00003">
    <property type="entry name" value="Haloacid_Dehalogenase"/>
    <property type="match status" value="1"/>
</dbReference>
<dbReference type="SFLD" id="SFLDG01140">
    <property type="entry name" value="C2.B:_Phosphomannomutase_and_P"/>
    <property type="match status" value="1"/>
</dbReference>
<dbReference type="STRING" id="272633.gene:10731636"/>
<dbReference type="GO" id="GO:0016791">
    <property type="term" value="F:phosphatase activity"/>
    <property type="evidence" value="ECO:0007669"/>
    <property type="project" value="UniProtKB-ARBA"/>
</dbReference>
<dbReference type="GO" id="GO:0005829">
    <property type="term" value="C:cytosol"/>
    <property type="evidence" value="ECO:0007669"/>
    <property type="project" value="TreeGrafter"/>
</dbReference>
<dbReference type="NCBIfam" id="TIGR00099">
    <property type="entry name" value="Cof-subfamily"/>
    <property type="match status" value="1"/>
</dbReference>
<dbReference type="PANTHER" id="PTHR10000:SF8">
    <property type="entry name" value="HAD SUPERFAMILY HYDROLASE-LIKE, TYPE 3"/>
    <property type="match status" value="1"/>
</dbReference>
<dbReference type="Gene3D" id="3.30.1240.10">
    <property type="match status" value="1"/>
</dbReference>
<dbReference type="InterPro" id="IPR000150">
    <property type="entry name" value="Cof"/>
</dbReference>
<dbReference type="RefSeq" id="WP_011077343.1">
    <property type="nucleotide sequence ID" value="NC_004432.1"/>
</dbReference>
<evidence type="ECO:0000313" key="3">
    <source>
        <dbReference type="EMBL" id="BAC44309.1"/>
    </source>
</evidence>
<dbReference type="eggNOG" id="COG0561">
    <property type="taxonomic scope" value="Bacteria"/>
</dbReference>
<dbReference type="NCBIfam" id="TIGR01484">
    <property type="entry name" value="HAD-SF-IIB"/>
    <property type="match status" value="1"/>
</dbReference>
<protein>
    <submittedName>
        <fullName evidence="3">Haloacid dehalogenase-like hydrolase</fullName>
    </submittedName>
</protein>
<dbReference type="Gene3D" id="3.40.50.1000">
    <property type="entry name" value="HAD superfamily/HAD-like"/>
    <property type="match status" value="1"/>
</dbReference>
<sequence>MFSNVKYAYFDLDGTLIPNNKTISEETIKAFQHLQSKGVKVGIATGRSPYFVVPYQDRIKTNLPFICINGSFVVDEKKNVLLERPFPKSANILFDYLVSHQIDFLVYAQEGVYFSDIKHMYYEKLSNMAKTIGFEIDFDFKEVKDLEFFKNKKFLKILVSFKDENDKKKIEELVNKVDGITCASSQANVMDIFNSEADKAYGIEFVVKSFNGNNDEVIVFGDNENDIKMFQTFKNSVALKNAKPEVSKHAKFVTDLTCSENGVADFIFKNFK</sequence>
<dbReference type="InParanoid" id="Q8EVP1"/>
<dbReference type="HOGENOM" id="CLU_044146_3_1_14"/>
<dbReference type="AlphaFoldDB" id="Q8EVP1"/>
<evidence type="ECO:0000256" key="1">
    <source>
        <dbReference type="ARBA" id="ARBA00001946"/>
    </source>
</evidence>
<comment type="similarity">
    <text evidence="2">Belongs to the HAD-like hydrolase superfamily. Cof family.</text>
</comment>
<dbReference type="EMBL" id="BA000026">
    <property type="protein sequence ID" value="BAC44309.1"/>
    <property type="molecule type" value="Genomic_DNA"/>
</dbReference>
<dbReference type="PANTHER" id="PTHR10000">
    <property type="entry name" value="PHOSPHOSERINE PHOSPHATASE"/>
    <property type="match status" value="1"/>
</dbReference>
<dbReference type="Proteomes" id="UP000002522">
    <property type="component" value="Chromosome"/>
</dbReference>
<dbReference type="FunCoup" id="Q8EVP1">
    <property type="interactions" value="3"/>
</dbReference>
<dbReference type="InterPro" id="IPR036412">
    <property type="entry name" value="HAD-like_sf"/>
</dbReference>
<name>Q8EVP1_MALP2</name>
<proteinExistence type="inferred from homology"/>
<organism evidence="3 4">
    <name type="scientific">Malacoplasma penetrans (strain HF-2)</name>
    <name type="common">Mycoplasma penetrans</name>
    <dbReference type="NCBI Taxonomy" id="272633"/>
    <lineage>
        <taxon>Bacteria</taxon>
        <taxon>Bacillati</taxon>
        <taxon>Mycoplasmatota</taxon>
        <taxon>Mycoplasmoidales</taxon>
        <taxon>Mycoplasmoidaceae</taxon>
        <taxon>Malacoplasma</taxon>
    </lineage>
</organism>
<dbReference type="Pfam" id="PF08282">
    <property type="entry name" value="Hydrolase_3"/>
    <property type="match status" value="1"/>
</dbReference>
<comment type="cofactor">
    <cofactor evidence="1">
        <name>Mg(2+)</name>
        <dbReference type="ChEBI" id="CHEBI:18420"/>
    </cofactor>
</comment>
<dbReference type="InterPro" id="IPR023214">
    <property type="entry name" value="HAD_sf"/>
</dbReference>
<reference evidence="3 4" key="1">
    <citation type="journal article" date="2002" name="Nucleic Acids Res.">
        <title>The complete genomic sequence of Mycoplasma penetrans, an intracellular bacterial pathogen in humans.</title>
        <authorList>
            <person name="Sasaki Y."/>
            <person name="Ishikawa J."/>
            <person name="Yamashita A."/>
            <person name="Oshima K."/>
            <person name="Kenri T."/>
            <person name="Furuya K."/>
            <person name="Yoshino C."/>
            <person name="Horino A."/>
            <person name="Shiba T."/>
            <person name="Sasaki T."/>
            <person name="Hattori M."/>
        </authorList>
    </citation>
    <scope>NUCLEOTIDE SEQUENCE [LARGE SCALE GENOMIC DNA]</scope>
    <source>
        <strain evidence="3 4">HF-2</strain>
    </source>
</reference>
<keyword evidence="4" id="KW-1185">Reference proteome</keyword>
<dbReference type="GO" id="GO:0000287">
    <property type="term" value="F:magnesium ion binding"/>
    <property type="evidence" value="ECO:0007669"/>
    <property type="project" value="TreeGrafter"/>
</dbReference>
<evidence type="ECO:0000313" key="4">
    <source>
        <dbReference type="Proteomes" id="UP000002522"/>
    </source>
</evidence>